<dbReference type="AlphaFoldDB" id="A0A822VQ27"/>
<sequence length="129" mass="15272">MATITKRGNSYRATVSLYKKGKYKRETKTFSNRKDAELWTLEMELEKGRGKNIAERSTLFPDFYRNWVHTVKKTDVREATFINYKRTLVIVDDLFDGIQLKHLDDLIMQKKIDQYAETHSKKNSKRTCS</sequence>
<accession>A0A822VQ27</accession>
<dbReference type="GO" id="GO:0003677">
    <property type="term" value="F:DNA binding"/>
    <property type="evidence" value="ECO:0007669"/>
    <property type="project" value="UniProtKB-KW"/>
</dbReference>
<gene>
    <name evidence="2" type="ORF">ERS132356_02010</name>
</gene>
<dbReference type="EMBL" id="FIFJ01000034">
    <property type="protein sequence ID" value="CYU25738.1"/>
    <property type="molecule type" value="Genomic_DNA"/>
</dbReference>
<evidence type="ECO:0000256" key="1">
    <source>
        <dbReference type="ARBA" id="ARBA00023125"/>
    </source>
</evidence>
<keyword evidence="1" id="KW-0238">DNA-binding</keyword>
<reference evidence="2 3" key="1">
    <citation type="submission" date="2016-02" db="EMBL/GenBank/DDBJ databases">
        <authorList>
            <consortium name="Pathogen Informatics"/>
        </authorList>
    </citation>
    <scope>NUCLEOTIDE SEQUENCE [LARGE SCALE GENOMIC DNA]</scope>
    <source>
        <strain evidence="2 3">LOLA-SS005</strain>
    </source>
</reference>
<dbReference type="InterPro" id="IPR010998">
    <property type="entry name" value="Integrase_recombinase_N"/>
</dbReference>
<dbReference type="Proteomes" id="UP000075041">
    <property type="component" value="Unassembled WGS sequence"/>
</dbReference>
<dbReference type="Gene3D" id="1.10.150.130">
    <property type="match status" value="1"/>
</dbReference>
<protein>
    <submittedName>
        <fullName evidence="2">Integrase</fullName>
    </submittedName>
</protein>
<organism evidence="2 3">
    <name type="scientific">Streptococcus suis</name>
    <dbReference type="NCBI Taxonomy" id="1307"/>
    <lineage>
        <taxon>Bacteria</taxon>
        <taxon>Bacillati</taxon>
        <taxon>Bacillota</taxon>
        <taxon>Bacilli</taxon>
        <taxon>Lactobacillales</taxon>
        <taxon>Streptococcaceae</taxon>
        <taxon>Streptococcus</taxon>
    </lineage>
</organism>
<evidence type="ECO:0000313" key="3">
    <source>
        <dbReference type="Proteomes" id="UP000075041"/>
    </source>
</evidence>
<comment type="caution">
    <text evidence="2">The sequence shown here is derived from an EMBL/GenBank/DDBJ whole genome shotgun (WGS) entry which is preliminary data.</text>
</comment>
<name>A0A822VQ27_STRSU</name>
<evidence type="ECO:0000313" key="2">
    <source>
        <dbReference type="EMBL" id="CYU25738.1"/>
    </source>
</evidence>
<proteinExistence type="predicted"/>